<dbReference type="RefSeq" id="WP_136356866.1">
    <property type="nucleotide sequence ID" value="NZ_CP046266.1"/>
</dbReference>
<organism evidence="1 2">
    <name type="scientific">Metabacillus sediminilitoris</name>
    <dbReference type="NCBI Taxonomy" id="2567941"/>
    <lineage>
        <taxon>Bacteria</taxon>
        <taxon>Bacillati</taxon>
        <taxon>Bacillota</taxon>
        <taxon>Bacilli</taxon>
        <taxon>Bacillales</taxon>
        <taxon>Bacillaceae</taxon>
        <taxon>Metabacillus</taxon>
    </lineage>
</organism>
<dbReference type="PROSITE" id="PS51257">
    <property type="entry name" value="PROKAR_LIPOPROTEIN"/>
    <property type="match status" value="1"/>
</dbReference>
<dbReference type="OrthoDB" id="2931666at2"/>
<name>A0A4S4BT96_9BACI</name>
<dbReference type="Proteomes" id="UP000310334">
    <property type="component" value="Unassembled WGS sequence"/>
</dbReference>
<evidence type="ECO:0000313" key="1">
    <source>
        <dbReference type="EMBL" id="THF77494.1"/>
    </source>
</evidence>
<accession>A0A4S4BT96</accession>
<evidence type="ECO:0000313" key="2">
    <source>
        <dbReference type="Proteomes" id="UP000310334"/>
    </source>
</evidence>
<sequence length="70" mass="7969">MAKYISMFFFSVLACFILLLILSSFFIGDGDPPEAAVYTFGSMIVILFSFLITQMYYLIDLVKDIATYLD</sequence>
<proteinExistence type="predicted"/>
<gene>
    <name evidence="1" type="ORF">E6W99_19365</name>
</gene>
<dbReference type="EMBL" id="SSNT01000015">
    <property type="protein sequence ID" value="THF77494.1"/>
    <property type="molecule type" value="Genomic_DNA"/>
</dbReference>
<reference evidence="1 2" key="1">
    <citation type="submission" date="2019-04" db="EMBL/GenBank/DDBJ databases">
        <title>Bacillus sediminilitoris sp. nov., isolated from a tidal flat sediment on the East China Sea.</title>
        <authorList>
            <person name="Wei Y."/>
            <person name="Mao H."/>
            <person name="Fang J."/>
        </authorList>
    </citation>
    <scope>NUCLEOTIDE SEQUENCE [LARGE SCALE GENOMIC DNA]</scope>
    <source>
        <strain evidence="1 2">DSL-17</strain>
    </source>
</reference>
<keyword evidence="2" id="KW-1185">Reference proteome</keyword>
<dbReference type="AlphaFoldDB" id="A0A4S4BT96"/>
<comment type="caution">
    <text evidence="1">The sequence shown here is derived from an EMBL/GenBank/DDBJ whole genome shotgun (WGS) entry which is preliminary data.</text>
</comment>
<protein>
    <submittedName>
        <fullName evidence="1">Uncharacterized protein</fullName>
    </submittedName>
</protein>